<reference evidence="2" key="1">
    <citation type="submission" date="2021-12" db="EMBL/GenBank/DDBJ databases">
        <title>Discovery of the Pendulisporaceae a myxobacterial family with distinct sporulation behavior and unique specialized metabolism.</title>
        <authorList>
            <person name="Garcia R."/>
            <person name="Popoff A."/>
            <person name="Bader C.D."/>
            <person name="Loehr J."/>
            <person name="Walesch S."/>
            <person name="Walt C."/>
            <person name="Boldt J."/>
            <person name="Bunk B."/>
            <person name="Haeckl F.J.F.P.J."/>
            <person name="Gunesch A.P."/>
            <person name="Birkelbach J."/>
            <person name="Nuebel U."/>
            <person name="Pietschmann T."/>
            <person name="Bach T."/>
            <person name="Mueller R."/>
        </authorList>
    </citation>
    <scope>NUCLEOTIDE SEQUENCE</scope>
    <source>
        <strain evidence="2">MSr11367</strain>
    </source>
</reference>
<dbReference type="Proteomes" id="UP001374803">
    <property type="component" value="Chromosome"/>
</dbReference>
<dbReference type="EMBL" id="CP089983">
    <property type="protein sequence ID" value="WXB04982.1"/>
    <property type="molecule type" value="Genomic_DNA"/>
</dbReference>
<sequence>MKTALFILALSLFACGASDDESASRESSEQGQSELQEIDTCSSGGGTCRKSQCRANEALSNTLECGHEQACCVPAPAKVLQTDCAPAAACW</sequence>
<accession>A0ABZ2L2L0</accession>
<gene>
    <name evidence="2" type="ORF">LVJ94_49830</name>
</gene>
<organism evidence="2 3">
    <name type="scientific">Pendulispora rubella</name>
    <dbReference type="NCBI Taxonomy" id="2741070"/>
    <lineage>
        <taxon>Bacteria</taxon>
        <taxon>Pseudomonadati</taxon>
        <taxon>Myxococcota</taxon>
        <taxon>Myxococcia</taxon>
        <taxon>Myxococcales</taxon>
        <taxon>Sorangiineae</taxon>
        <taxon>Pendulisporaceae</taxon>
        <taxon>Pendulispora</taxon>
    </lineage>
</organism>
<name>A0ABZ2L2L0_9BACT</name>
<dbReference type="RefSeq" id="WP_394834625.1">
    <property type="nucleotide sequence ID" value="NZ_CP089929.1"/>
</dbReference>
<keyword evidence="3" id="KW-1185">Reference proteome</keyword>
<evidence type="ECO:0000313" key="2">
    <source>
        <dbReference type="EMBL" id="WXB04982.1"/>
    </source>
</evidence>
<evidence type="ECO:0000256" key="1">
    <source>
        <dbReference type="SAM" id="MobiDB-lite"/>
    </source>
</evidence>
<proteinExistence type="predicted"/>
<protein>
    <submittedName>
        <fullName evidence="2">Uncharacterized protein</fullName>
    </submittedName>
</protein>
<feature type="region of interest" description="Disordered" evidence="1">
    <location>
        <begin position="21"/>
        <end position="47"/>
    </location>
</feature>
<dbReference type="PROSITE" id="PS51257">
    <property type="entry name" value="PROKAR_LIPOPROTEIN"/>
    <property type="match status" value="1"/>
</dbReference>
<evidence type="ECO:0000313" key="3">
    <source>
        <dbReference type="Proteomes" id="UP001374803"/>
    </source>
</evidence>